<sequence length="110" mass="13164">MEDKKAKEDQISRHMLQHYSSLFKQKPKKNKISEKNYIAKEHHTYMKKLKERVWEIGSISTKNKVVTDPLIHPVYTKRNTTGKFTHSQFFTNLSLKHPKYLDIYENLTNN</sequence>
<proteinExistence type="predicted"/>
<accession>A0A1R2BMC9</accession>
<reference evidence="1 2" key="1">
    <citation type="submission" date="2016-11" db="EMBL/GenBank/DDBJ databases">
        <title>The macronuclear genome of Stentor coeruleus: a giant cell with tiny introns.</title>
        <authorList>
            <person name="Slabodnick M."/>
            <person name="Ruby J.G."/>
            <person name="Reiff S.B."/>
            <person name="Swart E.C."/>
            <person name="Gosai S."/>
            <person name="Prabakaran S."/>
            <person name="Witkowska E."/>
            <person name="Larue G.E."/>
            <person name="Fisher S."/>
            <person name="Freeman R.M."/>
            <person name="Gunawardena J."/>
            <person name="Chu W."/>
            <person name="Stover N.A."/>
            <person name="Gregory B.D."/>
            <person name="Nowacki M."/>
            <person name="Derisi J."/>
            <person name="Roy S.W."/>
            <person name="Marshall W.F."/>
            <person name="Sood P."/>
        </authorList>
    </citation>
    <scope>NUCLEOTIDE SEQUENCE [LARGE SCALE GENOMIC DNA]</scope>
    <source>
        <strain evidence="1">WM001</strain>
    </source>
</reference>
<dbReference type="EMBL" id="MPUH01000551">
    <property type="protein sequence ID" value="OMJ77884.1"/>
    <property type="molecule type" value="Genomic_DNA"/>
</dbReference>
<evidence type="ECO:0000313" key="1">
    <source>
        <dbReference type="EMBL" id="OMJ77884.1"/>
    </source>
</evidence>
<gene>
    <name evidence="1" type="ORF">SteCoe_22447</name>
</gene>
<keyword evidence="2" id="KW-1185">Reference proteome</keyword>
<evidence type="ECO:0000313" key="2">
    <source>
        <dbReference type="Proteomes" id="UP000187209"/>
    </source>
</evidence>
<dbReference type="AlphaFoldDB" id="A0A1R2BMC9"/>
<name>A0A1R2BMC9_9CILI</name>
<comment type="caution">
    <text evidence="1">The sequence shown here is derived from an EMBL/GenBank/DDBJ whole genome shotgun (WGS) entry which is preliminary data.</text>
</comment>
<protein>
    <submittedName>
        <fullName evidence="1">Uncharacterized protein</fullName>
    </submittedName>
</protein>
<dbReference type="Proteomes" id="UP000187209">
    <property type="component" value="Unassembled WGS sequence"/>
</dbReference>
<organism evidence="1 2">
    <name type="scientific">Stentor coeruleus</name>
    <dbReference type="NCBI Taxonomy" id="5963"/>
    <lineage>
        <taxon>Eukaryota</taxon>
        <taxon>Sar</taxon>
        <taxon>Alveolata</taxon>
        <taxon>Ciliophora</taxon>
        <taxon>Postciliodesmatophora</taxon>
        <taxon>Heterotrichea</taxon>
        <taxon>Heterotrichida</taxon>
        <taxon>Stentoridae</taxon>
        <taxon>Stentor</taxon>
    </lineage>
</organism>